<feature type="transmembrane region" description="Helical" evidence="2">
    <location>
        <begin position="500"/>
        <end position="521"/>
    </location>
</feature>
<protein>
    <submittedName>
        <fullName evidence="3">Transmembrane protein, putative</fullName>
    </submittedName>
</protein>
<evidence type="ECO:0000256" key="2">
    <source>
        <dbReference type="SAM" id="Phobius"/>
    </source>
</evidence>
<feature type="transmembrane region" description="Helical" evidence="2">
    <location>
        <begin position="649"/>
        <end position="670"/>
    </location>
</feature>
<accession>Q23F73</accession>
<feature type="compositionally biased region" description="Polar residues" evidence="1">
    <location>
        <begin position="27"/>
        <end position="40"/>
    </location>
</feature>
<evidence type="ECO:0000313" key="4">
    <source>
        <dbReference type="Proteomes" id="UP000009168"/>
    </source>
</evidence>
<evidence type="ECO:0000256" key="1">
    <source>
        <dbReference type="SAM" id="MobiDB-lite"/>
    </source>
</evidence>
<feature type="region of interest" description="Disordered" evidence="1">
    <location>
        <begin position="1"/>
        <end position="47"/>
    </location>
</feature>
<proteinExistence type="predicted"/>
<keyword evidence="4" id="KW-1185">Reference proteome</keyword>
<gene>
    <name evidence="3" type="ORF">TTHERM_00382410</name>
</gene>
<dbReference type="OrthoDB" id="312646at2759"/>
<feature type="transmembrane region" description="Helical" evidence="2">
    <location>
        <begin position="221"/>
        <end position="240"/>
    </location>
</feature>
<sequence length="679" mass="79578">MSYQKELELYSCKSDQQSQQKQKADLFSQSDQKQQLNSQPRVEANGVKQKNIQDSEVWVDEIEETDCRNQQKQDQIFNIEDNVVIQTEQKSSPTNNQTELAKNNFLSYKTSRTTHLEDNYFEEDQEEKEEANLIKYSVDIKNLKSYNMIFRKRQFFEFFIYHFLYFIILGPFTAIITRLGGKYLSRNLQFIGRSRSVYLQLVNYLMSIVTILFYFTFTHSTINQAVYFSTLLVVVVFRCFQISTKYATFDPLKIKIYKQIKIKIEDLKYDLFLQDWSQQTEKIIYEQVYYTQRFFDTDPNLFFIQLMVEPSKKTSDQIENSRLKMEEQFNFRKTHKKPDPIGIQTNQQCYDGYTIIHFLISLYQKSYSSKRVALKNLILLLSVIRGLLPLICALIISFSSSVLGMYWNEIAINIILSLQVQTLYSAIFLQMSFGLSDLHRKLTILQELSYMLIPRKIGDTNISKVLPTINILKKESLKGWSILRKSIMAYGKSYSLRVEILIAVMALYAFACLLLIVLSYFKVMNINIVIIVEIGFDSILMIIIVCFVLFWGANLNQTFTDQITNLYNNKIYVQDLLLVQDSYINKGKISNNFLYNKGLQIAKQNLEENQSIKEYLQDLLEYYQQIIDEVQFDQQNYPFKFLGITVTPIVLQSLLVALASIISSVLFNYANQYLNSKNS</sequence>
<feature type="transmembrane region" description="Helical" evidence="2">
    <location>
        <begin position="527"/>
        <end position="551"/>
    </location>
</feature>
<dbReference type="RefSeq" id="XP_001015525.2">
    <property type="nucleotide sequence ID" value="XM_001015525.2"/>
</dbReference>
<feature type="transmembrane region" description="Helical" evidence="2">
    <location>
        <begin position="377"/>
        <end position="398"/>
    </location>
</feature>
<feature type="compositionally biased region" description="Low complexity" evidence="1">
    <location>
        <begin position="11"/>
        <end position="21"/>
    </location>
</feature>
<keyword evidence="2" id="KW-1133">Transmembrane helix</keyword>
<feature type="transmembrane region" description="Helical" evidence="2">
    <location>
        <begin position="410"/>
        <end position="431"/>
    </location>
</feature>
<name>Q23F73_TETTS</name>
<dbReference type="Proteomes" id="UP000009168">
    <property type="component" value="Unassembled WGS sequence"/>
</dbReference>
<dbReference type="HOGENOM" id="CLU_446579_0_0_1"/>
<keyword evidence="2 3" id="KW-0812">Transmembrane</keyword>
<keyword evidence="2" id="KW-0472">Membrane</keyword>
<dbReference type="TCDB" id="1.A.151.1.1">
    <property type="family name" value="the ubiquitous insect chemoreceptor (uicr or 7tmic) family"/>
</dbReference>
<dbReference type="InParanoid" id="Q23F73"/>
<evidence type="ECO:0000313" key="3">
    <source>
        <dbReference type="EMBL" id="EAR95280.2"/>
    </source>
</evidence>
<dbReference type="EMBL" id="GG662706">
    <property type="protein sequence ID" value="EAR95280.2"/>
    <property type="molecule type" value="Genomic_DNA"/>
</dbReference>
<organism evidence="3 4">
    <name type="scientific">Tetrahymena thermophila (strain SB210)</name>
    <dbReference type="NCBI Taxonomy" id="312017"/>
    <lineage>
        <taxon>Eukaryota</taxon>
        <taxon>Sar</taxon>
        <taxon>Alveolata</taxon>
        <taxon>Ciliophora</taxon>
        <taxon>Intramacronucleata</taxon>
        <taxon>Oligohymenophorea</taxon>
        <taxon>Hymenostomatida</taxon>
        <taxon>Tetrahymenina</taxon>
        <taxon>Tetrahymenidae</taxon>
        <taxon>Tetrahymena</taxon>
    </lineage>
</organism>
<feature type="transmembrane region" description="Helical" evidence="2">
    <location>
        <begin position="197"/>
        <end position="215"/>
    </location>
</feature>
<dbReference type="KEGG" id="tet:TTHERM_00382410"/>
<dbReference type="AlphaFoldDB" id="Q23F73"/>
<reference evidence="4" key="1">
    <citation type="journal article" date="2006" name="PLoS Biol.">
        <title>Macronuclear genome sequence of the ciliate Tetrahymena thermophila, a model eukaryote.</title>
        <authorList>
            <person name="Eisen J.A."/>
            <person name="Coyne R.S."/>
            <person name="Wu M."/>
            <person name="Wu D."/>
            <person name="Thiagarajan M."/>
            <person name="Wortman J.R."/>
            <person name="Badger J.H."/>
            <person name="Ren Q."/>
            <person name="Amedeo P."/>
            <person name="Jones K.M."/>
            <person name="Tallon L.J."/>
            <person name="Delcher A.L."/>
            <person name="Salzberg S.L."/>
            <person name="Silva J.C."/>
            <person name="Haas B.J."/>
            <person name="Majoros W.H."/>
            <person name="Farzad M."/>
            <person name="Carlton J.M."/>
            <person name="Smith R.K. Jr."/>
            <person name="Garg J."/>
            <person name="Pearlman R.E."/>
            <person name="Karrer K.M."/>
            <person name="Sun L."/>
            <person name="Manning G."/>
            <person name="Elde N.C."/>
            <person name="Turkewitz A.P."/>
            <person name="Asai D.J."/>
            <person name="Wilkes D.E."/>
            <person name="Wang Y."/>
            <person name="Cai H."/>
            <person name="Collins K."/>
            <person name="Stewart B.A."/>
            <person name="Lee S.R."/>
            <person name="Wilamowska K."/>
            <person name="Weinberg Z."/>
            <person name="Ruzzo W.L."/>
            <person name="Wloga D."/>
            <person name="Gaertig J."/>
            <person name="Frankel J."/>
            <person name="Tsao C.-C."/>
            <person name="Gorovsky M.A."/>
            <person name="Keeling P.J."/>
            <person name="Waller R.F."/>
            <person name="Patron N.J."/>
            <person name="Cherry J.M."/>
            <person name="Stover N.A."/>
            <person name="Krieger C.J."/>
            <person name="del Toro C."/>
            <person name="Ryder H.F."/>
            <person name="Williamson S.C."/>
            <person name="Barbeau R.A."/>
            <person name="Hamilton E.P."/>
            <person name="Orias E."/>
        </authorList>
    </citation>
    <scope>NUCLEOTIDE SEQUENCE [LARGE SCALE GENOMIC DNA]</scope>
    <source>
        <strain evidence="4">SB210</strain>
    </source>
</reference>
<feature type="transmembrane region" description="Helical" evidence="2">
    <location>
        <begin position="158"/>
        <end position="176"/>
    </location>
</feature>
<dbReference type="GeneID" id="7840899"/>